<name>A0A6L8MJB8_9BURK</name>
<dbReference type="Proteomes" id="UP000474565">
    <property type="component" value="Unassembled WGS sequence"/>
</dbReference>
<comment type="caution">
    <text evidence="1">The sequence shown here is derived from an EMBL/GenBank/DDBJ whole genome shotgun (WGS) entry which is preliminary data.</text>
</comment>
<accession>A0A6L8MJB8</accession>
<gene>
    <name evidence="1" type="ORF">GTP44_00580</name>
</gene>
<evidence type="ECO:0000313" key="1">
    <source>
        <dbReference type="EMBL" id="MYM80455.1"/>
    </source>
</evidence>
<dbReference type="AlphaFoldDB" id="A0A6L8MJB8"/>
<protein>
    <submittedName>
        <fullName evidence="1">Uncharacterized protein</fullName>
    </submittedName>
</protein>
<organism evidence="1 2">
    <name type="scientific">Duganella lactea</name>
    <dbReference type="NCBI Taxonomy" id="2692173"/>
    <lineage>
        <taxon>Bacteria</taxon>
        <taxon>Pseudomonadati</taxon>
        <taxon>Pseudomonadota</taxon>
        <taxon>Betaproteobacteria</taxon>
        <taxon>Burkholderiales</taxon>
        <taxon>Oxalobacteraceae</taxon>
        <taxon>Telluria group</taxon>
        <taxon>Duganella</taxon>
    </lineage>
</organism>
<evidence type="ECO:0000313" key="2">
    <source>
        <dbReference type="Proteomes" id="UP000474565"/>
    </source>
</evidence>
<dbReference type="RefSeq" id="WP_161017897.1">
    <property type="nucleotide sequence ID" value="NZ_WWCP01000001.1"/>
</dbReference>
<reference evidence="1 2" key="1">
    <citation type="submission" date="2019-12" db="EMBL/GenBank/DDBJ databases">
        <title>Novel species isolated from a subtropical stream in China.</title>
        <authorList>
            <person name="Lu H."/>
        </authorList>
    </citation>
    <scope>NUCLEOTIDE SEQUENCE [LARGE SCALE GENOMIC DNA]</scope>
    <source>
        <strain evidence="1 2">FT50W</strain>
    </source>
</reference>
<proteinExistence type="predicted"/>
<dbReference type="EMBL" id="WWCP01000001">
    <property type="protein sequence ID" value="MYM80455.1"/>
    <property type="molecule type" value="Genomic_DNA"/>
</dbReference>
<sequence length="78" mass="9268">MIFVIRKHMEDDIILHLLVVGHIRDDFVVIWQGAMDERTCCGSWWFGHLIETSDRRENGVRRRRIIVFRSADFAIAIK</sequence>